<name>A0A9W8Z859_9PLEO</name>
<evidence type="ECO:0000259" key="2">
    <source>
        <dbReference type="Pfam" id="PF07985"/>
    </source>
</evidence>
<feature type="region of interest" description="Disordered" evidence="1">
    <location>
        <begin position="1"/>
        <end position="25"/>
    </location>
</feature>
<protein>
    <recommendedName>
        <fullName evidence="2">SRR1-like domain-containing protein</fullName>
    </recommendedName>
</protein>
<dbReference type="Pfam" id="PF07985">
    <property type="entry name" value="SRR1"/>
    <property type="match status" value="1"/>
</dbReference>
<organism evidence="3 4">
    <name type="scientific">Didymella pomorum</name>
    <dbReference type="NCBI Taxonomy" id="749634"/>
    <lineage>
        <taxon>Eukaryota</taxon>
        <taxon>Fungi</taxon>
        <taxon>Dikarya</taxon>
        <taxon>Ascomycota</taxon>
        <taxon>Pezizomycotina</taxon>
        <taxon>Dothideomycetes</taxon>
        <taxon>Pleosporomycetidae</taxon>
        <taxon>Pleosporales</taxon>
        <taxon>Pleosporineae</taxon>
        <taxon>Didymellaceae</taxon>
        <taxon>Didymella</taxon>
    </lineage>
</organism>
<sequence length="247" mass="27708">MPHAVQDIEVSHPQKKVPQRPKNRALPRELLQLTNRLFDLQELYAHSQLSQSISRQLHSISKSGQPITRIVSLGLGSLLVTKGQSRRLKQLAILLAIRDQLQVARRESIEVYAQDPTFTRPDEALLASFGIQILRTSSGSDLGEAASVISPTTLVYSPFLTLEAYEQLFLRTAVPMRYMLGDDFDALLQKWPKRSAERTQVEGLLKHGLARYRRKAVAGEGFWTAEDETFASAVYVVADKAPVRAKM</sequence>
<dbReference type="Proteomes" id="UP001140510">
    <property type="component" value="Unassembled WGS sequence"/>
</dbReference>
<keyword evidence="4" id="KW-1185">Reference proteome</keyword>
<dbReference type="AlphaFoldDB" id="A0A9W8Z859"/>
<proteinExistence type="predicted"/>
<accession>A0A9W8Z859</accession>
<dbReference type="OrthoDB" id="5318346at2759"/>
<evidence type="ECO:0000313" key="4">
    <source>
        <dbReference type="Proteomes" id="UP001140510"/>
    </source>
</evidence>
<dbReference type="PANTHER" id="PTHR42080">
    <property type="entry name" value="SRR1 DOMAIN-CONTAINING PROTEIN"/>
    <property type="match status" value="1"/>
</dbReference>
<dbReference type="EMBL" id="JAPEVA010000099">
    <property type="protein sequence ID" value="KAJ4399863.1"/>
    <property type="molecule type" value="Genomic_DNA"/>
</dbReference>
<evidence type="ECO:0000256" key="1">
    <source>
        <dbReference type="SAM" id="MobiDB-lite"/>
    </source>
</evidence>
<evidence type="ECO:0000313" key="3">
    <source>
        <dbReference type="EMBL" id="KAJ4399863.1"/>
    </source>
</evidence>
<feature type="compositionally biased region" description="Basic residues" evidence="1">
    <location>
        <begin position="13"/>
        <end position="25"/>
    </location>
</feature>
<comment type="caution">
    <text evidence="3">The sequence shown here is derived from an EMBL/GenBank/DDBJ whole genome shotgun (WGS) entry which is preliminary data.</text>
</comment>
<dbReference type="PANTHER" id="PTHR42080:SF1">
    <property type="entry name" value="SRR1-LIKE DOMAIN-CONTAINING PROTEIN"/>
    <property type="match status" value="1"/>
</dbReference>
<dbReference type="InterPro" id="IPR012942">
    <property type="entry name" value="SRR1-like"/>
</dbReference>
<feature type="domain" description="SRR1-like" evidence="2">
    <location>
        <begin position="54"/>
        <end position="194"/>
    </location>
</feature>
<gene>
    <name evidence="3" type="ORF">N0V91_009135</name>
</gene>
<reference evidence="3" key="1">
    <citation type="submission" date="2022-10" db="EMBL/GenBank/DDBJ databases">
        <title>Tapping the CABI collections for fungal endophytes: first genome assemblies for Collariella, Neodidymelliopsis, Ascochyta clinopodiicola, Didymella pomorum, Didymosphaeria variabile, Neocosmospora piperis and Neocucurbitaria cava.</title>
        <authorList>
            <person name="Hill R."/>
        </authorList>
    </citation>
    <scope>NUCLEOTIDE SEQUENCE</scope>
    <source>
        <strain evidence="3">IMI 355091</strain>
    </source>
</reference>